<comment type="caution">
    <text evidence="1">The sequence shown here is derived from an EMBL/GenBank/DDBJ whole genome shotgun (WGS) entry which is preliminary data.</text>
</comment>
<dbReference type="EMBL" id="JASJOT010000036">
    <property type="protein sequence ID" value="MDJ1497837.1"/>
    <property type="molecule type" value="Genomic_DNA"/>
</dbReference>
<proteinExistence type="predicted"/>
<dbReference type="Proteomes" id="UP001228581">
    <property type="component" value="Unassembled WGS sequence"/>
</dbReference>
<evidence type="ECO:0000313" key="1">
    <source>
        <dbReference type="EMBL" id="MDJ1497837.1"/>
    </source>
</evidence>
<accession>A0ABT7CVR6</accession>
<name>A0ABT7CVR6_9BACT</name>
<protein>
    <submittedName>
        <fullName evidence="1">Uncharacterized protein</fullName>
    </submittedName>
</protein>
<dbReference type="RefSeq" id="WP_314003718.1">
    <property type="nucleotide sequence ID" value="NZ_JASJOT010000036.1"/>
</dbReference>
<organism evidence="1 2">
    <name type="scientific">Xanthocytophaga flava</name>
    <dbReference type="NCBI Taxonomy" id="3048013"/>
    <lineage>
        <taxon>Bacteria</taxon>
        <taxon>Pseudomonadati</taxon>
        <taxon>Bacteroidota</taxon>
        <taxon>Cytophagia</taxon>
        <taxon>Cytophagales</taxon>
        <taxon>Rhodocytophagaceae</taxon>
        <taxon>Xanthocytophaga</taxon>
    </lineage>
</organism>
<evidence type="ECO:0000313" key="2">
    <source>
        <dbReference type="Proteomes" id="UP001228581"/>
    </source>
</evidence>
<reference evidence="1 2" key="1">
    <citation type="submission" date="2023-05" db="EMBL/GenBank/DDBJ databases">
        <authorList>
            <person name="Zhang X."/>
        </authorList>
    </citation>
    <scope>NUCLEOTIDE SEQUENCE [LARGE SCALE GENOMIC DNA]</scope>
    <source>
        <strain evidence="1 2">DM2B3-1</strain>
    </source>
</reference>
<gene>
    <name evidence="1" type="ORF">QNI19_33160</name>
</gene>
<keyword evidence="2" id="KW-1185">Reference proteome</keyword>
<sequence>MILLTFFVIVCCKKGDEPSIANPGSGSDSVIIHPTGVYVSGYEDKGSTAVVSYWKNGSITFVTK</sequence>